<gene>
    <name evidence="1" type="ORF">J421_1686</name>
</gene>
<name>W0RIL0_9BACT</name>
<evidence type="ECO:0000313" key="1">
    <source>
        <dbReference type="EMBL" id="AHG89223.1"/>
    </source>
</evidence>
<accession>W0RIL0</accession>
<proteinExistence type="predicted"/>
<dbReference type="OrthoDB" id="116741at2"/>
<sequence length="178" mass="19623">MHSAPATKFDFEDSYAVGPSAPAPEAAAPAVYDFGEHSLAVDGQVQRGLNLFLPLKSPAQMPALFAALAAHAPTTQKALRELHYVHFARFVPTPDGSALIVVTEYDGDLRSYVMDFVAVLGDIFTAILEFVKGAPPLPVQRYPEEFWAFVQRNNIDVPVWSAYPHMTVIDILRARRAR</sequence>
<dbReference type="STRING" id="861299.J421_1686"/>
<organism evidence="1 2">
    <name type="scientific">Gemmatirosa kalamazoonensis</name>
    <dbReference type="NCBI Taxonomy" id="861299"/>
    <lineage>
        <taxon>Bacteria</taxon>
        <taxon>Pseudomonadati</taxon>
        <taxon>Gemmatimonadota</taxon>
        <taxon>Gemmatimonadia</taxon>
        <taxon>Gemmatimonadales</taxon>
        <taxon>Gemmatimonadaceae</taxon>
        <taxon>Gemmatirosa</taxon>
    </lineage>
</organism>
<evidence type="ECO:0000313" key="2">
    <source>
        <dbReference type="Proteomes" id="UP000019151"/>
    </source>
</evidence>
<dbReference type="Proteomes" id="UP000019151">
    <property type="component" value="Chromosome"/>
</dbReference>
<dbReference type="eggNOG" id="COG2124">
    <property type="taxonomic scope" value="Bacteria"/>
</dbReference>
<dbReference type="EMBL" id="CP007128">
    <property type="protein sequence ID" value="AHG89223.1"/>
    <property type="molecule type" value="Genomic_DNA"/>
</dbReference>
<dbReference type="InParanoid" id="W0RIL0"/>
<keyword evidence="2" id="KW-1185">Reference proteome</keyword>
<dbReference type="KEGG" id="gba:J421_1686"/>
<dbReference type="AlphaFoldDB" id="W0RIL0"/>
<protein>
    <submittedName>
        <fullName evidence="1">Uncharacterized protein</fullName>
    </submittedName>
</protein>
<dbReference type="RefSeq" id="WP_025410733.1">
    <property type="nucleotide sequence ID" value="NZ_CP007128.1"/>
</dbReference>
<dbReference type="HOGENOM" id="CLU_129228_0_0_0"/>
<reference evidence="1 2" key="1">
    <citation type="journal article" date="2014" name="Genome Announc.">
        <title>Genome Sequence and Methylome of Soil Bacterium Gemmatirosa kalamazoonensis KBS708T, a Member of the Rarely Cultivated Gemmatimonadetes Phylum.</title>
        <authorList>
            <person name="Debruyn J.M."/>
            <person name="Radosevich M."/>
            <person name="Wommack K.E."/>
            <person name="Polson S.W."/>
            <person name="Hauser L.J."/>
            <person name="Fawaz M.N."/>
            <person name="Korlach J."/>
            <person name="Tsai Y.C."/>
        </authorList>
    </citation>
    <scope>NUCLEOTIDE SEQUENCE [LARGE SCALE GENOMIC DNA]</scope>
    <source>
        <strain evidence="1 2">KBS708</strain>
    </source>
</reference>